<dbReference type="EMBL" id="JW867997">
    <property type="protein sequence ID" value="AFP00515.1"/>
    <property type="molecule type" value="mRNA"/>
</dbReference>
<dbReference type="PANTHER" id="PTHR12121">
    <property type="entry name" value="CARBON CATABOLITE REPRESSOR PROTEIN 4"/>
    <property type="match status" value="1"/>
</dbReference>
<organism evidence="3">
    <name type="scientific">Callorhinchus milii</name>
    <name type="common">Ghost shark</name>
    <dbReference type="NCBI Taxonomy" id="7868"/>
    <lineage>
        <taxon>Eukaryota</taxon>
        <taxon>Metazoa</taxon>
        <taxon>Chordata</taxon>
        <taxon>Craniata</taxon>
        <taxon>Vertebrata</taxon>
        <taxon>Chondrichthyes</taxon>
        <taxon>Holocephali</taxon>
        <taxon>Chimaeriformes</taxon>
        <taxon>Callorhinchidae</taxon>
        <taxon>Callorhinchus</taxon>
    </lineage>
</organism>
<evidence type="ECO:0000313" key="3">
    <source>
        <dbReference type="EMBL" id="AFP00515.1"/>
    </source>
</evidence>
<dbReference type="Pfam" id="PF03372">
    <property type="entry name" value="Exo_endo_phos"/>
    <property type="match status" value="1"/>
</dbReference>
<dbReference type="InterPro" id="IPR036691">
    <property type="entry name" value="Endo/exonu/phosph_ase_sf"/>
</dbReference>
<sequence length="558" mass="62482">MLTRPLQYLGRSSVVRSEVPQIFFRNAGFLHPQWPPCFQMLNPSIVRSQFCWRTPSTLCGGLWTGPGPVRTAFNPYSMNQSSTFGSPGYPFKPNGNEPQAKRRKCERVNDEPPPTEAGQEQTDCVASHGKGLGNLCVSGELKGQGTISKKVELLNRRWEALTAQKKSGQKRNSKRAASRTQFDFSLMSYNILAQDLLEDNNHLYRHCSWPLLQWEFRFSNIFQELKQLDADILCLQEVQSNHYKKQLKPKLEALGYHCEYKMRTGDKRDGCAICFKRSKFSLLSAIPVEFYRPRIPLLDRDNVGLVLLLRPALSSGGAAPNICVANTHLLYNPRRGDIKLAQLAILMAEIGKAASSGKGEYCPIVFCGDLNSVPSSPLYNFIRDGKLLYDGLPIGKVSGQEESSRGQRLLSKPLWPENLGISSACQYEALNYQHINEGSDRPLKAVDSSEVSKDASNEKTSVVKMTSPILQHNFNLTSVYSHYVPESGRAEVTTCHSRSAITVDYIFYSTEEAVHGGLELLGRLTLLTEQDLRTVNCLPNECNSSDHLPLLAKFRLKL</sequence>
<dbReference type="GO" id="GO:0070935">
    <property type="term" value="P:3'-UTR-mediated mRNA stabilization"/>
    <property type="evidence" value="ECO:0007669"/>
    <property type="project" value="TreeGrafter"/>
</dbReference>
<dbReference type="RefSeq" id="XP_042189535.1">
    <property type="nucleotide sequence ID" value="XM_042333601.1"/>
</dbReference>
<evidence type="ECO:0000259" key="2">
    <source>
        <dbReference type="Pfam" id="PF03372"/>
    </source>
</evidence>
<protein>
    <submittedName>
        <fullName evidence="3">Protein angel-like 2</fullName>
    </submittedName>
</protein>
<accession>V9KQ99</accession>
<feature type="domain" description="Endonuclease/exonuclease/phosphatase" evidence="2">
    <location>
        <begin position="188"/>
        <end position="547"/>
    </location>
</feature>
<evidence type="ECO:0000256" key="1">
    <source>
        <dbReference type="SAM" id="MobiDB-lite"/>
    </source>
</evidence>
<dbReference type="InterPro" id="IPR005135">
    <property type="entry name" value="Endo/exonuclease/phosphatase"/>
</dbReference>
<dbReference type="GO" id="GO:0003730">
    <property type="term" value="F:mRNA 3'-UTR binding"/>
    <property type="evidence" value="ECO:0007669"/>
    <property type="project" value="TreeGrafter"/>
</dbReference>
<dbReference type="GeneID" id="103186162"/>
<proteinExistence type="evidence at transcript level"/>
<dbReference type="Gene3D" id="3.60.10.10">
    <property type="entry name" value="Endonuclease/exonuclease/phosphatase"/>
    <property type="match status" value="1"/>
</dbReference>
<dbReference type="GO" id="GO:0000175">
    <property type="term" value="F:3'-5'-RNA exonuclease activity"/>
    <property type="evidence" value="ECO:0007669"/>
    <property type="project" value="TreeGrafter"/>
</dbReference>
<dbReference type="KEGG" id="cmk:103186162"/>
<dbReference type="AlphaFoldDB" id="V9KQ99"/>
<feature type="region of interest" description="Disordered" evidence="1">
    <location>
        <begin position="84"/>
        <end position="121"/>
    </location>
</feature>
<dbReference type="InterPro" id="IPR050410">
    <property type="entry name" value="CCR4/nocturin_mRNA_transcr"/>
</dbReference>
<reference evidence="3" key="1">
    <citation type="journal article" date="2014" name="Nature">
        <title>Elephant shark genome provides unique insights into gnathostome evolution.</title>
        <authorList>
            <consortium name="International Elephant Shark Genome Sequencing Consortium"/>
            <person name="Venkatesh B."/>
            <person name="Lee A.P."/>
            <person name="Ravi V."/>
            <person name="Maurya A.K."/>
            <person name="Lian M.M."/>
            <person name="Swann J.B."/>
            <person name="Ohta Y."/>
            <person name="Flajnik M.F."/>
            <person name="Sutoh Y."/>
            <person name="Kasahara M."/>
            <person name="Hoon S."/>
            <person name="Gangu V."/>
            <person name="Roy S.W."/>
            <person name="Irimia M."/>
            <person name="Korzh V."/>
            <person name="Kondrychyn I."/>
            <person name="Lim Z.W."/>
            <person name="Tay B.H."/>
            <person name="Tohari S."/>
            <person name="Kong K.W."/>
            <person name="Ho S."/>
            <person name="Lorente-Galdos B."/>
            <person name="Quilez J."/>
            <person name="Marques-Bonet T."/>
            <person name="Raney B.J."/>
            <person name="Ingham P.W."/>
            <person name="Tay A."/>
            <person name="Hillier L.W."/>
            <person name="Minx P."/>
            <person name="Boehm T."/>
            <person name="Wilson R.K."/>
            <person name="Brenner S."/>
            <person name="Warren W.C."/>
        </authorList>
    </citation>
    <scope>NUCLEOTIDE SEQUENCE</scope>
    <source>
        <tissue evidence="3">Testis</tissue>
    </source>
</reference>
<dbReference type="SUPFAM" id="SSF56219">
    <property type="entry name" value="DNase I-like"/>
    <property type="match status" value="1"/>
</dbReference>
<dbReference type="PANTHER" id="PTHR12121:SF27">
    <property type="entry name" value="PROTEIN ANGEL HOMOLOG 2"/>
    <property type="match status" value="1"/>
</dbReference>
<dbReference type="OrthoDB" id="10253982at2759"/>
<name>V9KQ99_CALMI</name>